<name>A0ABN9L9N6_9NEOB</name>
<feature type="region of interest" description="Disordered" evidence="1">
    <location>
        <begin position="562"/>
        <end position="732"/>
    </location>
</feature>
<proteinExistence type="predicted"/>
<dbReference type="Proteomes" id="UP001176940">
    <property type="component" value="Unassembled WGS sequence"/>
</dbReference>
<feature type="non-terminal residue" evidence="2">
    <location>
        <position position="732"/>
    </location>
</feature>
<dbReference type="EMBL" id="CAUEEQ010011015">
    <property type="protein sequence ID" value="CAJ0934896.1"/>
    <property type="molecule type" value="Genomic_DNA"/>
</dbReference>
<reference evidence="2" key="1">
    <citation type="submission" date="2023-07" db="EMBL/GenBank/DDBJ databases">
        <authorList>
            <person name="Stuckert A."/>
        </authorList>
    </citation>
    <scope>NUCLEOTIDE SEQUENCE</scope>
</reference>
<gene>
    <name evidence="2" type="ORF">RIMI_LOCUS6171253</name>
</gene>
<comment type="caution">
    <text evidence="2">The sequence shown here is derived from an EMBL/GenBank/DDBJ whole genome shotgun (WGS) entry which is preliminary data.</text>
</comment>
<sequence length="732" mass="78454">MHLTYSEKECEVGKNKQDNGQREGRLATVQWVVNFLIAHRGQRNIKISGEGLRRCSDTDNDVNRCSVAVWSLESCHTDSSPATNDAGNQDKHRVTKRRALGTDSGRPLLMHPMILFALAAAAWHWLLQDIVPVYQIKGISKLVKLCLPKVQCFCDSLTSAPSERQFNALLMSVASLLANPVFRGFIAVLEVALVEVALLDTGSYQLQKLFNELVHSSLQGVSISGGDLVAVPLQASASTVQSTRSQGRQNPAGLKANPESPYPGRLTLVLLCREPVSKGNTPNYRADVGGCWSERSRYGVYVPAGQRSRKDDEGMEDRRGADIHYLNERYHVTAKERRGAGITEMQVRGRGTNHPVTIRLGTEGRKATTELIVSAGVYETQKKVERGDNTDTATHQEQLQQQHQQRQQGLDRVTVLYTKCHCPVPQVSVSLSCTPSVSVLYPKCHCVTVLYPKCQCHCPVPQVSVSLSCTPSVSVTVLYPKCQCHCPVPQVSVSLSCTPSVIVTVLYPKCQCHCPVPQWGLADEAELSWVGAAGTGRCSSTELGKCSSVGQVQQCRAGAAVSGRSSRVGQEQPSRAGAAESGRSSRVGQEQPSRAGAAESGRSSRVGQEQPSRAGAAESGRSSRVGQEQPSRAGAAESGRCSRVGPLQPSRADAAESGRSSRVGQEQQSRAGGHRGGQLQPSRAGAAEPGRCSGAGQVQRSRAGEAESSWAGAGMSNRGSNVKSGRGSLAED</sequence>
<feature type="compositionally biased region" description="Polar residues" evidence="1">
    <location>
        <begin position="563"/>
        <end position="573"/>
    </location>
</feature>
<accession>A0ABN9L9N6</accession>
<evidence type="ECO:0000313" key="2">
    <source>
        <dbReference type="EMBL" id="CAJ0934896.1"/>
    </source>
</evidence>
<feature type="region of interest" description="Disordered" evidence="1">
    <location>
        <begin position="1"/>
        <end position="21"/>
    </location>
</feature>
<keyword evidence="3" id="KW-1185">Reference proteome</keyword>
<feature type="compositionally biased region" description="Polar residues" evidence="1">
    <location>
        <begin position="658"/>
        <end position="670"/>
    </location>
</feature>
<feature type="compositionally biased region" description="Low complexity" evidence="1">
    <location>
        <begin position="574"/>
        <end position="626"/>
    </location>
</feature>
<evidence type="ECO:0000313" key="3">
    <source>
        <dbReference type="Proteomes" id="UP001176940"/>
    </source>
</evidence>
<feature type="region of interest" description="Disordered" evidence="1">
    <location>
        <begin position="240"/>
        <end position="259"/>
    </location>
</feature>
<feature type="compositionally biased region" description="Polar residues" evidence="1">
    <location>
        <begin position="240"/>
        <end position="249"/>
    </location>
</feature>
<protein>
    <submittedName>
        <fullName evidence="2">Uncharacterized protein</fullName>
    </submittedName>
</protein>
<evidence type="ECO:0000256" key="1">
    <source>
        <dbReference type="SAM" id="MobiDB-lite"/>
    </source>
</evidence>
<organism evidence="2 3">
    <name type="scientific">Ranitomeya imitator</name>
    <name type="common">mimic poison frog</name>
    <dbReference type="NCBI Taxonomy" id="111125"/>
    <lineage>
        <taxon>Eukaryota</taxon>
        <taxon>Metazoa</taxon>
        <taxon>Chordata</taxon>
        <taxon>Craniata</taxon>
        <taxon>Vertebrata</taxon>
        <taxon>Euteleostomi</taxon>
        <taxon>Amphibia</taxon>
        <taxon>Batrachia</taxon>
        <taxon>Anura</taxon>
        <taxon>Neobatrachia</taxon>
        <taxon>Hyloidea</taxon>
        <taxon>Dendrobatidae</taxon>
        <taxon>Dendrobatinae</taxon>
        <taxon>Ranitomeya</taxon>
    </lineage>
</organism>